<evidence type="ECO:0000313" key="3">
    <source>
        <dbReference type="Proteomes" id="UP001151699"/>
    </source>
</evidence>
<evidence type="ECO:0000256" key="1">
    <source>
        <dbReference type="SAM" id="MobiDB-lite"/>
    </source>
</evidence>
<feature type="compositionally biased region" description="Basic and acidic residues" evidence="1">
    <location>
        <begin position="17"/>
        <end position="37"/>
    </location>
</feature>
<organism evidence="2 3">
    <name type="scientific">Pseudolycoriella hygida</name>
    <dbReference type="NCBI Taxonomy" id="35572"/>
    <lineage>
        <taxon>Eukaryota</taxon>
        <taxon>Metazoa</taxon>
        <taxon>Ecdysozoa</taxon>
        <taxon>Arthropoda</taxon>
        <taxon>Hexapoda</taxon>
        <taxon>Insecta</taxon>
        <taxon>Pterygota</taxon>
        <taxon>Neoptera</taxon>
        <taxon>Endopterygota</taxon>
        <taxon>Diptera</taxon>
        <taxon>Nematocera</taxon>
        <taxon>Sciaroidea</taxon>
        <taxon>Sciaridae</taxon>
        <taxon>Pseudolycoriella</taxon>
    </lineage>
</organism>
<reference evidence="2" key="1">
    <citation type="submission" date="2022-07" db="EMBL/GenBank/DDBJ databases">
        <authorList>
            <person name="Trinca V."/>
            <person name="Uliana J.V.C."/>
            <person name="Torres T.T."/>
            <person name="Ward R.J."/>
            <person name="Monesi N."/>
        </authorList>
    </citation>
    <scope>NUCLEOTIDE SEQUENCE</scope>
    <source>
        <strain evidence="2">HSMRA1968</strain>
        <tissue evidence="2">Whole embryos</tissue>
    </source>
</reference>
<dbReference type="EMBL" id="WJQU01000003">
    <property type="protein sequence ID" value="KAJ6639093.1"/>
    <property type="molecule type" value="Genomic_DNA"/>
</dbReference>
<gene>
    <name evidence="2" type="ORF">Bhyg_11832</name>
</gene>
<dbReference type="Proteomes" id="UP001151699">
    <property type="component" value="Chromosome X"/>
</dbReference>
<feature type="region of interest" description="Disordered" evidence="1">
    <location>
        <begin position="17"/>
        <end position="48"/>
    </location>
</feature>
<sequence>MKIFKWVPISSNIDQKKKILKNENKENSRKSTTEHSNSHQSSNFGLTTEDSNTCFSMVSDSQGPTDFVSSMPFSEDSNSQGNFNKII</sequence>
<keyword evidence="3" id="KW-1185">Reference proteome</keyword>
<name>A0A9Q0S0P7_9DIPT</name>
<dbReference type="OrthoDB" id="5989898at2759"/>
<protein>
    <submittedName>
        <fullName evidence="2">Uncharacterized protein</fullName>
    </submittedName>
</protein>
<feature type="compositionally biased region" description="Polar residues" evidence="1">
    <location>
        <begin position="38"/>
        <end position="48"/>
    </location>
</feature>
<accession>A0A9Q0S0P7</accession>
<evidence type="ECO:0000313" key="2">
    <source>
        <dbReference type="EMBL" id="KAJ6639093.1"/>
    </source>
</evidence>
<comment type="caution">
    <text evidence="2">The sequence shown here is derived from an EMBL/GenBank/DDBJ whole genome shotgun (WGS) entry which is preliminary data.</text>
</comment>
<feature type="region of interest" description="Disordered" evidence="1">
    <location>
        <begin position="66"/>
        <end position="87"/>
    </location>
</feature>
<dbReference type="AlphaFoldDB" id="A0A9Q0S0P7"/>
<proteinExistence type="predicted"/>